<dbReference type="GeneTree" id="ENSGT00530000063722"/>
<evidence type="ECO:0000256" key="8">
    <source>
        <dbReference type="SAM" id="MobiDB-lite"/>
    </source>
</evidence>
<feature type="compositionally biased region" description="Basic and acidic residues" evidence="8">
    <location>
        <begin position="335"/>
        <end position="348"/>
    </location>
</feature>
<dbReference type="Pfam" id="PF05781">
    <property type="entry name" value="MRVI1"/>
    <property type="match status" value="1"/>
</dbReference>
<name>A0A8C5MGF9_9ANUR</name>
<evidence type="ECO:0000256" key="9">
    <source>
        <dbReference type="SAM" id="Phobius"/>
    </source>
</evidence>
<dbReference type="InterPro" id="IPR008677">
    <property type="entry name" value="MRVI1"/>
</dbReference>
<evidence type="ECO:0000256" key="2">
    <source>
        <dbReference type="ARBA" id="ARBA00004496"/>
    </source>
</evidence>
<keyword evidence="5 9" id="KW-1133">Transmembrane helix</keyword>
<evidence type="ECO:0000313" key="11">
    <source>
        <dbReference type="Proteomes" id="UP000694569"/>
    </source>
</evidence>
<dbReference type="AlphaFoldDB" id="A0A8C5MGF9"/>
<dbReference type="GO" id="GO:0005789">
    <property type="term" value="C:endoplasmic reticulum membrane"/>
    <property type="evidence" value="ECO:0007669"/>
    <property type="project" value="TreeGrafter"/>
</dbReference>
<sequence>MASRKLKKRSLPLCLLGVTRQPRTGSLARSPLRGGGRAGVSLGVLWCEQVRLARLGGGVYLNVLCMQSRSSFAWSLHSEEDLSSQAAADGLSSSLENTLISSEPDAELCVMEASDASVTMSEEGTGSAPHRGEPDPGLQGHAGPDPSTTRHAGNVTQEEREVKQGDEKQAAPEREIPPAASHTGPGKTVSEDDHFSTNEKEMEAEFLRLSLGFKCDLFTLDKRLRLEERSRDLAEENLKREIASCVKLLETLTPLCEDDNQMYEIVKKLEKSLRFLSQHSERVASRAEMLGAIHQESRVSKAVEVMIQHVENLKRMYAKEHTELEELKELIQRNDLPRPSADRDDLHKLSSSLISKPPARRVSMPAYPRSMITGSPADLFGSDKLDGKIHKRSNSWKVVGTKHADNRPILQRFVTNYTRADVAEENSIKEDEQSAEQSAEPPDDGKSERLKPPFVERNFPTTGTPSVAARVKSWATNLKGSISNINKPILLSLLAVVLVSALASFIMGLFFHRPVDGAPVGPGDSWTSLQQLLWPYTGLRHNGQPPV</sequence>
<feature type="region of interest" description="Disordered" evidence="8">
    <location>
        <begin position="424"/>
        <end position="462"/>
    </location>
</feature>
<feature type="region of interest" description="Disordered" evidence="8">
    <location>
        <begin position="335"/>
        <end position="357"/>
    </location>
</feature>
<evidence type="ECO:0000313" key="10">
    <source>
        <dbReference type="Ensembl" id="ENSLLEP00000012677.1"/>
    </source>
</evidence>
<evidence type="ECO:0000256" key="3">
    <source>
        <dbReference type="ARBA" id="ARBA00022490"/>
    </source>
</evidence>
<comment type="subcellular location">
    <subcellularLocation>
        <location evidence="2">Cytoplasm</location>
    </subcellularLocation>
    <subcellularLocation>
        <location evidence="1">Membrane</location>
        <topology evidence="1">Single-pass membrane protein</topology>
    </subcellularLocation>
</comment>
<dbReference type="PANTHER" id="PTHR15352">
    <property type="entry name" value="LYMPHOID-RESTRICTED MEMBRANE PROTEIN, JAW1"/>
    <property type="match status" value="1"/>
</dbReference>
<proteinExistence type="predicted"/>
<reference evidence="10" key="1">
    <citation type="submission" date="2025-08" db="UniProtKB">
        <authorList>
            <consortium name="Ensembl"/>
        </authorList>
    </citation>
    <scope>IDENTIFICATION</scope>
</reference>
<feature type="compositionally biased region" description="Basic and acidic residues" evidence="8">
    <location>
        <begin position="157"/>
        <end position="176"/>
    </location>
</feature>
<feature type="transmembrane region" description="Helical" evidence="9">
    <location>
        <begin position="489"/>
        <end position="511"/>
    </location>
</feature>
<evidence type="ECO:0000256" key="7">
    <source>
        <dbReference type="ARBA" id="ARBA00023136"/>
    </source>
</evidence>
<feature type="compositionally biased region" description="Polar residues" evidence="8">
    <location>
        <begin position="146"/>
        <end position="156"/>
    </location>
</feature>
<accession>A0A8C5MGF9</accession>
<dbReference type="Ensembl" id="ENSLLET00000013169.1">
    <property type="protein sequence ID" value="ENSLLEP00000012677.1"/>
    <property type="gene ID" value="ENSLLEG00000007916.1"/>
</dbReference>
<protein>
    <submittedName>
        <fullName evidence="10">Inositol 1,4,5-triphosphate receptor associated 2</fullName>
    </submittedName>
</protein>
<organism evidence="10 11">
    <name type="scientific">Leptobrachium leishanense</name>
    <name type="common">Leishan spiny toad</name>
    <dbReference type="NCBI Taxonomy" id="445787"/>
    <lineage>
        <taxon>Eukaryota</taxon>
        <taxon>Metazoa</taxon>
        <taxon>Chordata</taxon>
        <taxon>Craniata</taxon>
        <taxon>Vertebrata</taxon>
        <taxon>Euteleostomi</taxon>
        <taxon>Amphibia</taxon>
        <taxon>Batrachia</taxon>
        <taxon>Anura</taxon>
        <taxon>Pelobatoidea</taxon>
        <taxon>Megophryidae</taxon>
        <taxon>Leptobrachium</taxon>
    </lineage>
</organism>
<keyword evidence="6" id="KW-0175">Coiled coil</keyword>
<dbReference type="PANTHER" id="PTHR15352:SF3">
    <property type="entry name" value="INOSITOL 1,4,5-TRIPHOSPHATE RECEPTOR ASSOCIATED 2"/>
    <property type="match status" value="1"/>
</dbReference>
<keyword evidence="3" id="KW-0963">Cytoplasm</keyword>
<gene>
    <name evidence="10" type="primary">IRAG2</name>
</gene>
<evidence type="ECO:0000256" key="1">
    <source>
        <dbReference type="ARBA" id="ARBA00004167"/>
    </source>
</evidence>
<feature type="region of interest" description="Disordered" evidence="8">
    <location>
        <begin position="115"/>
        <end position="197"/>
    </location>
</feature>
<reference evidence="10" key="2">
    <citation type="submission" date="2025-09" db="UniProtKB">
        <authorList>
            <consortium name="Ensembl"/>
        </authorList>
    </citation>
    <scope>IDENTIFICATION</scope>
</reference>
<dbReference type="OrthoDB" id="10062605at2759"/>
<evidence type="ECO:0000256" key="6">
    <source>
        <dbReference type="ARBA" id="ARBA00023054"/>
    </source>
</evidence>
<evidence type="ECO:0000256" key="5">
    <source>
        <dbReference type="ARBA" id="ARBA00022989"/>
    </source>
</evidence>
<keyword evidence="11" id="KW-1185">Reference proteome</keyword>
<keyword evidence="4 9" id="KW-0812">Transmembrane</keyword>
<keyword evidence="7 9" id="KW-0472">Membrane</keyword>
<evidence type="ECO:0000256" key="4">
    <source>
        <dbReference type="ARBA" id="ARBA00022692"/>
    </source>
</evidence>
<dbReference type="Proteomes" id="UP000694569">
    <property type="component" value="Unplaced"/>
</dbReference>